<evidence type="ECO:0000256" key="1">
    <source>
        <dbReference type="SAM" id="MobiDB-lite"/>
    </source>
</evidence>
<dbReference type="PANTHER" id="PTHR13211:SF0">
    <property type="entry name" value="TELOMERASE CAJAL BODY PROTEIN 1"/>
    <property type="match status" value="1"/>
</dbReference>
<dbReference type="PANTHER" id="PTHR13211">
    <property type="entry name" value="TELOMERASE CAJAL BODY PROTEIN 1"/>
    <property type="match status" value="1"/>
</dbReference>
<reference evidence="2" key="2">
    <citation type="submission" date="2006-02" db="EMBL/GenBank/DDBJ databases">
        <authorList>
            <consortium name="The International Medicago Genome Annotation Group"/>
        </authorList>
    </citation>
    <scope>NUCLEOTIDE SEQUENCE</scope>
</reference>
<dbReference type="ExpressionAtlas" id="Q2HTZ8">
    <property type="expression patterns" value="differential"/>
</dbReference>
<sequence>MNLNIQDSYAASLVMSEGESIHDFCWYPYMSASDPVTNVFATTTRDHPIHLWDATSGQLRCTYRAYDAMDEITAAFSVAFNPSGTKARGTSDATKMIVAALAMRGGALRWWLWWSRRHPQSNWDTFTTDLLWRFKPEWRHLLPVLDEETEEACESSKLEVKQPSRVSDCVVDLVLDIPGEHNQDLPPCSKLVEKPSITHDYVDSIAFITGEQDLDSPLKSEVQVVQLEIADSIDGVQQRSVIVMTGDKKFSNPALGPQSPKPLDTALAPPLPPPKPPDGSVAAGIDPLYAPVTLHKYSPPMKLSSGTAENLTNLISIVDLQPPHPTKIIGSVSITTSGVVSYPKDTGFDDDTDISILGKIHHPAALAKCTNLSDFHLTSEATNTHLVGGFAVPPPPPPKPPDNDPSKSNPVLLLAESTKSSIVMFASITDTEPYDPGPSKHPFPATVVTFISTTNLFDKFPKRDCAFHFCSREVITITVARNMFDKLPTRDHAFPREVITTNDSLQHINHALAKVHFLNATITTLFGIKKLLEALIIMFKLGEASAVYKLSQTGLITITDYINVIVLLIVCSTYVSHHKAIELPSQLCHDQPDMLRATIAMISSCISSIAILMCSNDKANQLFLENSSVEGRLLSLLGYVFKEASFVAMITHRFSTFVNVLMHADGFFGICGSVPLYWDDVLHDLNLLLIYAIHCRSEFCYPRLFDSTKGTGEVVDWGINIFCLMVAAPFCSLLSLHNPHHIDDIFSYKTTSNSKQHLSNKVEFDSVVAVMEVMLYKGKFLNILISHPHASSSSYLNLNEIPNKSLRIQDGLYTCAYFVGLLLQWLDKFKLLNSLCGTVFEVNQGEVTTFHSYAIKTLATFLHIVTNVAIRSGISKFCVGPSALSELTYNVVGIRLNFANGYDIALHGIASLFKTHHGFIKHCGLIGGVSSMLLVANIGLCGYVQEVLVRLNSTLDMLLQSDVVKYEFFGLMCDLEGMEIVYSQEVDCSLHFTFEQWDPDGHLDLKFKQWDPGKFSVEAGFYNLEDKVDLEGVGNDRIFRIMSTNVVTPLVLEGSMTHLNLERIF</sequence>
<proteinExistence type="predicted"/>
<dbReference type="EMBL" id="AC149577">
    <property type="protein sequence ID" value="ABD32589.1"/>
    <property type="molecule type" value="Genomic_DNA"/>
</dbReference>
<name>Q2HTZ8_MEDTR</name>
<accession>Q2HTZ8</accession>
<dbReference type="InterPro" id="IPR051150">
    <property type="entry name" value="SWT21/TCAB1_mRNA_Telomere"/>
</dbReference>
<gene>
    <name evidence="2" type="ORF">MtrDRAFT_AC149577g9v1</name>
</gene>
<protein>
    <submittedName>
        <fullName evidence="2">Cytochrome cd1-nitrite reductase-like, C-terminal haem d1</fullName>
    </submittedName>
</protein>
<dbReference type="SUPFAM" id="SSF50998">
    <property type="entry name" value="Quinoprotein alcohol dehydrogenase-like"/>
    <property type="match status" value="1"/>
</dbReference>
<feature type="region of interest" description="Disordered" evidence="1">
    <location>
        <begin position="250"/>
        <end position="277"/>
    </location>
</feature>
<dbReference type="AlphaFoldDB" id="Q2HTZ8"/>
<reference evidence="2" key="1">
    <citation type="submission" date="2004-11" db="EMBL/GenBank/DDBJ databases">
        <title>Medicago truncatula BAC genomic sequence.</title>
        <authorList>
            <person name="Town C.D."/>
            <person name="Tallon L.J."/>
            <person name="Arbogast T."/>
            <person name="Althoff R."/>
            <person name="Hine E."/>
            <person name="Monaghan E."/>
            <person name="Smith S.A."/>
            <person name="Utterback T."/>
            <person name="Feldblyum T."/>
            <person name="Koo H."/>
            <person name="Cheung F."/>
        </authorList>
    </citation>
    <scope>NUCLEOTIDE SEQUENCE</scope>
</reference>
<evidence type="ECO:0000313" key="2">
    <source>
        <dbReference type="EMBL" id="ABD32589.1"/>
    </source>
</evidence>
<dbReference type="InterPro" id="IPR011047">
    <property type="entry name" value="Quinoprotein_ADH-like_sf"/>
</dbReference>
<organism evidence="2">
    <name type="scientific">Medicago truncatula</name>
    <name type="common">Barrel medic</name>
    <name type="synonym">Medicago tribuloides</name>
    <dbReference type="NCBI Taxonomy" id="3880"/>
    <lineage>
        <taxon>Eukaryota</taxon>
        <taxon>Viridiplantae</taxon>
        <taxon>Streptophyta</taxon>
        <taxon>Embryophyta</taxon>
        <taxon>Tracheophyta</taxon>
        <taxon>Spermatophyta</taxon>
        <taxon>Magnoliopsida</taxon>
        <taxon>eudicotyledons</taxon>
        <taxon>Gunneridae</taxon>
        <taxon>Pentapetalae</taxon>
        <taxon>rosids</taxon>
        <taxon>fabids</taxon>
        <taxon>Fabales</taxon>
        <taxon>Fabaceae</taxon>
        <taxon>Papilionoideae</taxon>
        <taxon>50 kb inversion clade</taxon>
        <taxon>NPAAA clade</taxon>
        <taxon>Hologalegina</taxon>
        <taxon>IRL clade</taxon>
        <taxon>Trifolieae</taxon>
        <taxon>Medicago</taxon>
    </lineage>
</organism>
<feature type="region of interest" description="Disordered" evidence="1">
    <location>
        <begin position="386"/>
        <end position="410"/>
    </location>
</feature>